<protein>
    <recommendedName>
        <fullName evidence="3">DUF4926 domain-containing protein</fullName>
    </recommendedName>
</protein>
<evidence type="ECO:0000313" key="2">
    <source>
        <dbReference type="Proteomes" id="UP001596071"/>
    </source>
</evidence>
<evidence type="ECO:0000313" key="1">
    <source>
        <dbReference type="EMBL" id="MFC5604955.1"/>
    </source>
</evidence>
<proteinExistence type="predicted"/>
<dbReference type="RefSeq" id="WP_381447299.1">
    <property type="nucleotide sequence ID" value="NZ_JBHSNP010000029.1"/>
</dbReference>
<dbReference type="Proteomes" id="UP001596071">
    <property type="component" value="Unassembled WGS sequence"/>
</dbReference>
<keyword evidence="2" id="KW-1185">Reference proteome</keyword>
<dbReference type="EMBL" id="JBHSNP010000029">
    <property type="protein sequence ID" value="MFC5604955.1"/>
    <property type="molecule type" value="Genomic_DNA"/>
</dbReference>
<reference evidence="2" key="1">
    <citation type="journal article" date="2019" name="Int. J. Syst. Evol. Microbiol.">
        <title>The Global Catalogue of Microorganisms (GCM) 10K type strain sequencing project: providing services to taxonomists for standard genome sequencing and annotation.</title>
        <authorList>
            <consortium name="The Broad Institute Genomics Platform"/>
            <consortium name="The Broad Institute Genome Sequencing Center for Infectious Disease"/>
            <person name="Wu L."/>
            <person name="Ma J."/>
        </authorList>
    </citation>
    <scope>NUCLEOTIDE SEQUENCE [LARGE SCALE GENOMIC DNA]</scope>
    <source>
        <strain evidence="2">KACC 11299</strain>
    </source>
</reference>
<name>A0ABW0U0Y2_9BACL</name>
<sequence length="56" mass="6557">MDFMEEAYVELKDGRRGLIVEIRPNEPMQYDVELPNGELTTVFHDEVAKQVHLPTR</sequence>
<comment type="caution">
    <text evidence="1">The sequence shown here is derived from an EMBL/GenBank/DDBJ whole genome shotgun (WGS) entry which is preliminary data.</text>
</comment>
<gene>
    <name evidence="1" type="ORF">ACFPTP_17085</name>
</gene>
<organism evidence="1 2">
    <name type="scientific">Sporosarcina koreensis</name>
    <dbReference type="NCBI Taxonomy" id="334735"/>
    <lineage>
        <taxon>Bacteria</taxon>
        <taxon>Bacillati</taxon>
        <taxon>Bacillota</taxon>
        <taxon>Bacilli</taxon>
        <taxon>Bacillales</taxon>
        <taxon>Caryophanaceae</taxon>
        <taxon>Sporosarcina</taxon>
    </lineage>
</organism>
<evidence type="ECO:0008006" key="3">
    <source>
        <dbReference type="Google" id="ProtNLM"/>
    </source>
</evidence>
<accession>A0ABW0U0Y2</accession>